<keyword evidence="1" id="KW-0732">Signal</keyword>
<sequence>MNAILLGTLFVLTQLCLVLSAPKGCVRGVITAYRAGENILMIEEIRVQLGFGVADTDIIKSFFASNRGSRERFVKIERPPKKMGIFFFKYHVYDDHRGAFRQIRRAHWLSLRGCRQVAGLTAPDIDYDY</sequence>
<reference evidence="4" key="1">
    <citation type="submission" date="2017-02" db="UniProtKB">
        <authorList>
            <consortium name="WormBaseParasite"/>
        </authorList>
    </citation>
    <scope>IDENTIFICATION</scope>
</reference>
<dbReference type="WBParaSite" id="NBR_0001225001-mRNA-1">
    <property type="protein sequence ID" value="NBR_0001225001-mRNA-1"/>
    <property type="gene ID" value="NBR_0001225001"/>
</dbReference>
<organism evidence="4">
    <name type="scientific">Nippostrongylus brasiliensis</name>
    <name type="common">Rat hookworm</name>
    <dbReference type="NCBI Taxonomy" id="27835"/>
    <lineage>
        <taxon>Eukaryota</taxon>
        <taxon>Metazoa</taxon>
        <taxon>Ecdysozoa</taxon>
        <taxon>Nematoda</taxon>
        <taxon>Chromadorea</taxon>
        <taxon>Rhabditida</taxon>
        <taxon>Rhabditina</taxon>
        <taxon>Rhabditomorpha</taxon>
        <taxon>Strongyloidea</taxon>
        <taxon>Heligmosomidae</taxon>
        <taxon>Nippostrongylus</taxon>
    </lineage>
</organism>
<protein>
    <submittedName>
        <fullName evidence="2 4">Uncharacterized protein</fullName>
    </submittedName>
</protein>
<evidence type="ECO:0000256" key="1">
    <source>
        <dbReference type="SAM" id="SignalP"/>
    </source>
</evidence>
<proteinExistence type="predicted"/>
<feature type="chain" id="PRO_5043125363" evidence="1">
    <location>
        <begin position="21"/>
        <end position="129"/>
    </location>
</feature>
<name>A0A0N4Y7U2_NIPBR</name>
<dbReference type="AlphaFoldDB" id="A0A0N4Y7U2"/>
<evidence type="ECO:0000313" key="4">
    <source>
        <dbReference type="WBParaSite" id="NBR_0001225001-mRNA-1"/>
    </source>
</evidence>
<evidence type="ECO:0000313" key="3">
    <source>
        <dbReference type="Proteomes" id="UP000271162"/>
    </source>
</evidence>
<gene>
    <name evidence="2" type="ORF">NBR_LOCUS12251</name>
</gene>
<accession>A0A0N4Y7U2</accession>
<evidence type="ECO:0000313" key="2">
    <source>
        <dbReference type="EMBL" id="VDL75840.1"/>
    </source>
</evidence>
<reference evidence="2 3" key="2">
    <citation type="submission" date="2018-11" db="EMBL/GenBank/DDBJ databases">
        <authorList>
            <consortium name="Pathogen Informatics"/>
        </authorList>
    </citation>
    <scope>NUCLEOTIDE SEQUENCE [LARGE SCALE GENOMIC DNA]</scope>
</reference>
<dbReference type="Proteomes" id="UP000271162">
    <property type="component" value="Unassembled WGS sequence"/>
</dbReference>
<keyword evidence="3" id="KW-1185">Reference proteome</keyword>
<feature type="signal peptide" evidence="1">
    <location>
        <begin position="1"/>
        <end position="20"/>
    </location>
</feature>
<dbReference type="EMBL" id="UYSL01020703">
    <property type="protein sequence ID" value="VDL75840.1"/>
    <property type="molecule type" value="Genomic_DNA"/>
</dbReference>